<dbReference type="InterPro" id="IPR011604">
    <property type="entry name" value="PDDEXK-like_dom_sf"/>
</dbReference>
<dbReference type="HOGENOM" id="CLU_102055_2_0_0"/>
<comment type="cofactor">
    <cofactor evidence="1">
        <name>[4Fe-4S] cluster</name>
        <dbReference type="ChEBI" id="CHEBI:49883"/>
    </cofactor>
</comment>
<dbReference type="EC" id="3.1.12.1" evidence="3 13"/>
<keyword evidence="5 13" id="KW-0540">Nuclease</keyword>
<evidence type="ECO:0000256" key="11">
    <source>
        <dbReference type="ARBA" id="ARBA00023118"/>
    </source>
</evidence>
<evidence type="ECO:0000256" key="9">
    <source>
        <dbReference type="ARBA" id="ARBA00023004"/>
    </source>
</evidence>
<keyword evidence="8 13" id="KW-0269">Exonuclease</keyword>
<evidence type="ECO:0000256" key="4">
    <source>
        <dbReference type="ARBA" id="ARBA00020049"/>
    </source>
</evidence>
<dbReference type="Pfam" id="PF01930">
    <property type="entry name" value="Cas_Cas4"/>
    <property type="match status" value="1"/>
</dbReference>
<keyword evidence="16" id="KW-1185">Reference proteome</keyword>
<proteinExistence type="inferred from homology"/>
<keyword evidence="9 13" id="KW-0408">Iron</keyword>
<evidence type="ECO:0000256" key="5">
    <source>
        <dbReference type="ARBA" id="ARBA00022722"/>
    </source>
</evidence>
<dbReference type="InterPro" id="IPR013343">
    <property type="entry name" value="CRISPR-assoc_prot_Cas4"/>
</dbReference>
<evidence type="ECO:0000256" key="6">
    <source>
        <dbReference type="ARBA" id="ARBA00022723"/>
    </source>
</evidence>
<sequence>MTTNEPNYFLEVTDIKQARICPRVVFYRYCLPRIRPITGKMELGIERHREEVGREERRSLRSYGLTTGERHFDMLLRSERYRLVGMLDLIIMTETECIPIEYKLSERMPGSHVKAQLAAYALLVMEQWQKPVRRAFSYLLPLRKAIEIPLGQRQLNDVQRSIEHIHQMIVHETMPEPPKHQAICVNCEFRRFCNDVL</sequence>
<evidence type="ECO:0000259" key="14">
    <source>
        <dbReference type="Pfam" id="PF01930"/>
    </source>
</evidence>
<protein>
    <recommendedName>
        <fullName evidence="4 13">CRISPR-associated exonuclease Cas4</fullName>
        <ecNumber evidence="3 13">3.1.12.1</ecNumber>
    </recommendedName>
</protein>
<dbReference type="InParanoid" id="A9B8P7"/>
<keyword evidence="10 13" id="KW-0411">Iron-sulfur</keyword>
<keyword evidence="11 13" id="KW-0051">Antiviral defense</keyword>
<evidence type="ECO:0000256" key="3">
    <source>
        <dbReference type="ARBA" id="ARBA00012768"/>
    </source>
</evidence>
<dbReference type="KEGG" id="hau:Haur_5083"/>
<gene>
    <name evidence="15" type="ordered locus">Haur_5083</name>
</gene>
<keyword evidence="12 13" id="KW-0464">Manganese</keyword>
<dbReference type="GO" id="GO:0051607">
    <property type="term" value="P:defense response to virus"/>
    <property type="evidence" value="ECO:0007669"/>
    <property type="project" value="UniProtKB-KW"/>
</dbReference>
<comment type="cofactor">
    <cofactor evidence="13">
        <name>iron-sulfur cluster</name>
        <dbReference type="ChEBI" id="CHEBI:30408"/>
    </cofactor>
</comment>
<dbReference type="BioCyc" id="HAUR316274:GHYA-5145-MONOMER"/>
<geneLocation type="plasmid" evidence="15 16">
    <name>pHAU01</name>
</geneLocation>
<dbReference type="Proteomes" id="UP000000787">
    <property type="component" value="Plasmid pHAU01"/>
</dbReference>
<keyword evidence="6 13" id="KW-0479">Metal-binding</keyword>
<evidence type="ECO:0000256" key="8">
    <source>
        <dbReference type="ARBA" id="ARBA00022839"/>
    </source>
</evidence>
<evidence type="ECO:0000256" key="1">
    <source>
        <dbReference type="ARBA" id="ARBA00001966"/>
    </source>
</evidence>
<evidence type="ECO:0000256" key="10">
    <source>
        <dbReference type="ARBA" id="ARBA00023014"/>
    </source>
</evidence>
<comment type="function">
    <text evidence="13">CRISPR (clustered regularly interspaced short palindromic repeat) is an adaptive immune system that provides protection against mobile genetic elements (viruses, transposable elements and conjugative plasmids). CRISPR clusters contain sequences complementary to antecedent mobile elements and target invading nucleic acids. CRISPR clusters are transcribed and processed into CRISPR RNA (crRNA).</text>
</comment>
<dbReference type="Gene3D" id="3.90.320.10">
    <property type="match status" value="1"/>
</dbReference>
<evidence type="ECO:0000256" key="13">
    <source>
        <dbReference type="RuleBase" id="RU365022"/>
    </source>
</evidence>
<evidence type="ECO:0000256" key="7">
    <source>
        <dbReference type="ARBA" id="ARBA00022801"/>
    </source>
</evidence>
<feature type="domain" description="DUF83" evidence="14">
    <location>
        <begin position="13"/>
        <end position="193"/>
    </location>
</feature>
<dbReference type="GO" id="GO:0004527">
    <property type="term" value="F:exonuclease activity"/>
    <property type="evidence" value="ECO:0007669"/>
    <property type="project" value="UniProtKB-KW"/>
</dbReference>
<comment type="similarity">
    <text evidence="2 13">Belongs to the CRISPR-associated exonuclease Cas4 family.</text>
</comment>
<name>A9B8P7_HERA2</name>
<dbReference type="PANTHER" id="PTHR36531">
    <property type="entry name" value="CRISPR-ASSOCIATED EXONUCLEASE CAS4"/>
    <property type="match status" value="1"/>
</dbReference>
<dbReference type="NCBIfam" id="TIGR00372">
    <property type="entry name" value="cas4"/>
    <property type="match status" value="1"/>
</dbReference>
<dbReference type="GO" id="GO:0051536">
    <property type="term" value="F:iron-sulfur cluster binding"/>
    <property type="evidence" value="ECO:0007669"/>
    <property type="project" value="UniProtKB-KW"/>
</dbReference>
<organism evidence="15 16">
    <name type="scientific">Herpetosiphon aurantiacus (strain ATCC 23779 / DSM 785 / 114-95)</name>
    <dbReference type="NCBI Taxonomy" id="316274"/>
    <lineage>
        <taxon>Bacteria</taxon>
        <taxon>Bacillati</taxon>
        <taxon>Chloroflexota</taxon>
        <taxon>Chloroflexia</taxon>
        <taxon>Herpetosiphonales</taxon>
        <taxon>Herpetosiphonaceae</taxon>
        <taxon>Herpetosiphon</taxon>
    </lineage>
</organism>
<evidence type="ECO:0000313" key="15">
    <source>
        <dbReference type="EMBL" id="ABX07711.1"/>
    </source>
</evidence>
<evidence type="ECO:0000256" key="2">
    <source>
        <dbReference type="ARBA" id="ARBA00009189"/>
    </source>
</evidence>
<comment type="cofactor">
    <cofactor evidence="13">
        <name>Mg(2+)</name>
        <dbReference type="ChEBI" id="CHEBI:18420"/>
    </cofactor>
    <cofactor evidence="13">
        <name>Mn(2+)</name>
        <dbReference type="ChEBI" id="CHEBI:29035"/>
    </cofactor>
    <text evidence="13">Mg(2+) or Mn(2+) required for ssDNA cleavage activity.</text>
</comment>
<dbReference type="AlphaFoldDB" id="A9B8P7"/>
<accession>A9B8P7</accession>
<keyword evidence="7 13" id="KW-0378">Hydrolase</keyword>
<reference evidence="15 16" key="1">
    <citation type="journal article" date="2011" name="Stand. Genomic Sci.">
        <title>Complete genome sequence of the filamentous gliding predatory bacterium Herpetosiphon aurantiacus type strain (114-95(T)).</title>
        <authorList>
            <person name="Kiss H."/>
            <person name="Nett M."/>
            <person name="Domin N."/>
            <person name="Martin K."/>
            <person name="Maresca J.A."/>
            <person name="Copeland A."/>
            <person name="Lapidus A."/>
            <person name="Lucas S."/>
            <person name="Berry K.W."/>
            <person name="Glavina Del Rio T."/>
            <person name="Dalin E."/>
            <person name="Tice H."/>
            <person name="Pitluck S."/>
            <person name="Richardson P."/>
            <person name="Bruce D."/>
            <person name="Goodwin L."/>
            <person name="Han C."/>
            <person name="Detter J.C."/>
            <person name="Schmutz J."/>
            <person name="Brettin T."/>
            <person name="Land M."/>
            <person name="Hauser L."/>
            <person name="Kyrpides N.C."/>
            <person name="Ivanova N."/>
            <person name="Goker M."/>
            <person name="Woyke T."/>
            <person name="Klenk H.P."/>
            <person name="Bryant D.A."/>
        </authorList>
    </citation>
    <scope>NUCLEOTIDE SEQUENCE [LARGE SCALE GENOMIC DNA]</scope>
    <source>
        <strain evidence="16">ATCC 23779 / DSM 785 / 114-95</strain>
        <plasmid evidence="15">pHAU01</plasmid>
    </source>
</reference>
<keyword evidence="15" id="KW-0614">Plasmid</keyword>
<dbReference type="EMBL" id="CP000876">
    <property type="protein sequence ID" value="ABX07711.1"/>
    <property type="molecule type" value="Genomic_DNA"/>
</dbReference>
<dbReference type="GO" id="GO:0046872">
    <property type="term" value="F:metal ion binding"/>
    <property type="evidence" value="ECO:0007669"/>
    <property type="project" value="UniProtKB-KW"/>
</dbReference>
<dbReference type="InterPro" id="IPR022765">
    <property type="entry name" value="Dna2/Cas4_DUF83"/>
</dbReference>
<evidence type="ECO:0000256" key="12">
    <source>
        <dbReference type="ARBA" id="ARBA00023211"/>
    </source>
</evidence>
<dbReference type="PANTHER" id="PTHR36531:SF6">
    <property type="entry name" value="DNA REPLICATION ATP-DEPENDENT HELICASE_NUCLEASE DNA2"/>
    <property type="match status" value="1"/>
</dbReference>
<dbReference type="InterPro" id="IPR051827">
    <property type="entry name" value="Cas4_exonuclease"/>
</dbReference>
<evidence type="ECO:0000313" key="16">
    <source>
        <dbReference type="Proteomes" id="UP000000787"/>
    </source>
</evidence>